<reference evidence="3 4" key="1">
    <citation type="journal article" date="2021" name="Hortic Res">
        <title>Chromosome-scale assembly of the Dendrobium chrysotoxum genome enhances the understanding of orchid evolution.</title>
        <authorList>
            <person name="Zhang Y."/>
            <person name="Zhang G.Q."/>
            <person name="Zhang D."/>
            <person name="Liu X.D."/>
            <person name="Xu X.Y."/>
            <person name="Sun W.H."/>
            <person name="Yu X."/>
            <person name="Zhu X."/>
            <person name="Wang Z.W."/>
            <person name="Zhao X."/>
            <person name="Zhong W.Y."/>
            <person name="Chen H."/>
            <person name="Yin W.L."/>
            <person name="Huang T."/>
            <person name="Niu S.C."/>
            <person name="Liu Z.J."/>
        </authorList>
    </citation>
    <scope>NUCLEOTIDE SEQUENCE [LARGE SCALE GENOMIC DNA]</scope>
    <source>
        <strain evidence="3">Lindl</strain>
    </source>
</reference>
<protein>
    <recommendedName>
        <fullName evidence="5">Inactive TPR repeat-containing thioredoxin TTL3-like</fullName>
    </recommendedName>
</protein>
<evidence type="ECO:0008006" key="5">
    <source>
        <dbReference type="Google" id="ProtNLM"/>
    </source>
</evidence>
<proteinExistence type="predicted"/>
<dbReference type="Gene3D" id="1.25.40.10">
    <property type="entry name" value="Tetratricopeptide repeat domain"/>
    <property type="match status" value="1"/>
</dbReference>
<dbReference type="PROSITE" id="PS50005">
    <property type="entry name" value="TPR"/>
    <property type="match status" value="2"/>
</dbReference>
<dbReference type="Pfam" id="PF07721">
    <property type="entry name" value="TPR_4"/>
    <property type="match status" value="1"/>
</dbReference>
<keyword evidence="4" id="KW-1185">Reference proteome</keyword>
<dbReference type="InterPro" id="IPR011990">
    <property type="entry name" value="TPR-like_helical_dom_sf"/>
</dbReference>
<dbReference type="GO" id="GO:0005737">
    <property type="term" value="C:cytoplasm"/>
    <property type="evidence" value="ECO:0007669"/>
    <property type="project" value="TreeGrafter"/>
</dbReference>
<feature type="region of interest" description="Disordered" evidence="2">
    <location>
        <begin position="24"/>
        <end position="90"/>
    </location>
</feature>
<organism evidence="3 4">
    <name type="scientific">Dendrobium chrysotoxum</name>
    <name type="common">Orchid</name>
    <dbReference type="NCBI Taxonomy" id="161865"/>
    <lineage>
        <taxon>Eukaryota</taxon>
        <taxon>Viridiplantae</taxon>
        <taxon>Streptophyta</taxon>
        <taxon>Embryophyta</taxon>
        <taxon>Tracheophyta</taxon>
        <taxon>Spermatophyta</taxon>
        <taxon>Magnoliopsida</taxon>
        <taxon>Liliopsida</taxon>
        <taxon>Asparagales</taxon>
        <taxon>Orchidaceae</taxon>
        <taxon>Epidendroideae</taxon>
        <taxon>Malaxideae</taxon>
        <taxon>Dendrobiinae</taxon>
        <taxon>Dendrobium</taxon>
    </lineage>
</organism>
<feature type="repeat" description="TPR" evidence="1">
    <location>
        <begin position="167"/>
        <end position="200"/>
    </location>
</feature>
<dbReference type="SUPFAM" id="SSF48452">
    <property type="entry name" value="TPR-like"/>
    <property type="match status" value="2"/>
</dbReference>
<feature type="repeat" description="TPR" evidence="1">
    <location>
        <begin position="235"/>
        <end position="268"/>
    </location>
</feature>
<dbReference type="Pfam" id="PF13414">
    <property type="entry name" value="TPR_11"/>
    <property type="match status" value="1"/>
</dbReference>
<evidence type="ECO:0000256" key="1">
    <source>
        <dbReference type="PROSITE-ProRule" id="PRU00339"/>
    </source>
</evidence>
<keyword evidence="1" id="KW-0802">TPR repeat</keyword>
<dbReference type="PANTHER" id="PTHR46050">
    <property type="entry name" value="TPR REPEAT-CONTAINING THIOREDOXIN"/>
    <property type="match status" value="1"/>
</dbReference>
<gene>
    <name evidence="3" type="ORF">IEQ34_015856</name>
</gene>
<evidence type="ECO:0000256" key="2">
    <source>
        <dbReference type="SAM" id="MobiDB-lite"/>
    </source>
</evidence>
<dbReference type="Pfam" id="PF00515">
    <property type="entry name" value="TPR_1"/>
    <property type="match status" value="1"/>
</dbReference>
<name>A0AAV7GJL7_DENCH</name>
<dbReference type="SMART" id="SM00028">
    <property type="entry name" value="TPR"/>
    <property type="match status" value="6"/>
</dbReference>
<dbReference type="InterPro" id="IPR044534">
    <property type="entry name" value="TTL1-4"/>
</dbReference>
<dbReference type="InterPro" id="IPR019734">
    <property type="entry name" value="TPR_rpt"/>
</dbReference>
<comment type="caution">
    <text evidence="3">The sequence shown here is derived from an EMBL/GenBank/DDBJ whole genome shotgun (WGS) entry which is preliminary data.</text>
</comment>
<dbReference type="AlphaFoldDB" id="A0AAV7GJL7"/>
<dbReference type="Pfam" id="PF13431">
    <property type="entry name" value="TPR_17"/>
    <property type="match status" value="1"/>
</dbReference>
<accession>A0AAV7GJL7</accession>
<dbReference type="Proteomes" id="UP000775213">
    <property type="component" value="Unassembled WGS sequence"/>
</dbReference>
<dbReference type="EMBL" id="JAGFBR010000014">
    <property type="protein sequence ID" value="KAH0455824.1"/>
    <property type="molecule type" value="Genomic_DNA"/>
</dbReference>
<evidence type="ECO:0000313" key="4">
    <source>
        <dbReference type="Proteomes" id="UP000775213"/>
    </source>
</evidence>
<dbReference type="InterPro" id="IPR011717">
    <property type="entry name" value="TPR-4"/>
</dbReference>
<dbReference type="PANTHER" id="PTHR46050:SF7">
    <property type="entry name" value="TETRATRICOPEPTIDE REPEAT (TPR)-LIKE SUPERFAMILY PROTEIN"/>
    <property type="match status" value="1"/>
</dbReference>
<evidence type="ECO:0000313" key="3">
    <source>
        <dbReference type="EMBL" id="KAH0455824.1"/>
    </source>
</evidence>
<dbReference type="GO" id="GO:0042802">
    <property type="term" value="F:identical protein binding"/>
    <property type="evidence" value="ECO:0007669"/>
    <property type="project" value="InterPro"/>
</dbReference>
<sequence length="519" mass="57517">MKTEVSCDQKKIKGCNLLSLLFGRHNRSSSKKSIPNRKPAVPSSPAKTRPPSSSHPQRRTHLNASQLVVHKSKPAAAPEKRKQVTTPGNGLSGELDMMIYDYQKAKGNSKLVRASSSNVMVYGQLGNIWGMNSGINGGMGNIVRSKAEQKASTPPVLCRALSKRTDPEKLKEMGNEEFNAGRLSEALALYNKAIMLDPEKASYWNNKAAALAGMGRLIEAIKECKEAVKIDPSYSRAHYRLATLYLRLGEAEKAVHHYKQSRKVADTNDITRATNLQMHILRCSEARKLKEWHSMLKESQSAISSGADSAPKVFALHAEALLRLGRHEEAHSVLKNAPKFDTDAIINFFGSAVNGYILMIQAEVDLASGRFNEAVALVERADKHQNNREISAVVRRVKAVASARNKGNEFFKFSKYSDACTAYGEGLHHDPLNAILLCNRAACHSKLGQWEKAIEDCNTVLILKPSYAKARLRRADCFAKLEKWEASAQDYQILTREFPADEDVAKALLNAKSHLQRKS</sequence>